<dbReference type="EMBL" id="CAJNOJ010000031">
    <property type="protein sequence ID" value="CAF0891486.1"/>
    <property type="molecule type" value="Genomic_DNA"/>
</dbReference>
<gene>
    <name evidence="3" type="ORF">EDS130_LOCUS9308</name>
    <name evidence="4" type="ORF">XAT740_LOCUS30446</name>
</gene>
<dbReference type="Proteomes" id="UP000663852">
    <property type="component" value="Unassembled WGS sequence"/>
</dbReference>
<dbReference type="PANTHER" id="PTHR23074:SF83">
    <property type="entry name" value="VACUOLAR PROTEIN SORTING-ASSOCIATED PROTEIN 4A"/>
    <property type="match status" value="1"/>
</dbReference>
<feature type="domain" description="AAA+ ATPase" evidence="2">
    <location>
        <begin position="448"/>
        <end position="586"/>
    </location>
</feature>
<evidence type="ECO:0000313" key="5">
    <source>
        <dbReference type="Proteomes" id="UP000663828"/>
    </source>
</evidence>
<dbReference type="Gene3D" id="3.40.50.300">
    <property type="entry name" value="P-loop containing nucleotide triphosphate hydrolases"/>
    <property type="match status" value="1"/>
</dbReference>
<evidence type="ECO:0000256" key="1">
    <source>
        <dbReference type="SAM" id="Coils"/>
    </source>
</evidence>
<keyword evidence="5" id="KW-1185">Reference proteome</keyword>
<dbReference type="SMART" id="SM00382">
    <property type="entry name" value="AAA"/>
    <property type="match status" value="1"/>
</dbReference>
<name>A0A815FXS4_ADIRI</name>
<accession>A0A815FXS4</accession>
<dbReference type="AlphaFoldDB" id="A0A815FXS4"/>
<comment type="caution">
    <text evidence="4">The sequence shown here is derived from an EMBL/GenBank/DDBJ whole genome shotgun (WGS) entry which is preliminary data.</text>
</comment>
<proteinExistence type="predicted"/>
<dbReference type="InterPro" id="IPR003960">
    <property type="entry name" value="ATPase_AAA_CS"/>
</dbReference>
<dbReference type="GO" id="GO:0005524">
    <property type="term" value="F:ATP binding"/>
    <property type="evidence" value="ECO:0007669"/>
    <property type="project" value="InterPro"/>
</dbReference>
<evidence type="ECO:0000259" key="2">
    <source>
        <dbReference type="SMART" id="SM00382"/>
    </source>
</evidence>
<dbReference type="SUPFAM" id="SSF52540">
    <property type="entry name" value="P-loop containing nucleoside triphosphate hydrolases"/>
    <property type="match status" value="2"/>
</dbReference>
<protein>
    <recommendedName>
        <fullName evidence="2">AAA+ ATPase domain-containing protein</fullName>
    </recommendedName>
</protein>
<dbReference type="Pfam" id="PF00004">
    <property type="entry name" value="AAA"/>
    <property type="match status" value="1"/>
</dbReference>
<dbReference type="PANTHER" id="PTHR23074">
    <property type="entry name" value="AAA DOMAIN-CONTAINING"/>
    <property type="match status" value="1"/>
</dbReference>
<dbReference type="InterPro" id="IPR027417">
    <property type="entry name" value="P-loop_NTPase"/>
</dbReference>
<sequence>MATRPQTVIEYLRVTEKMDTIDRTNLQQIRSQYATALTEDDDFDNALLVVANLLNVTTTAEDLKYFKISVNSATLDEACKELVDEFGKQLVPRQSAVKIQQRTTTESQPIVSLSRMSCQILVKQNRKEIIDFIGDFLLDEFDKYGTNVIRRDLRSTSVLFAFIRHQLEDRVITTGPGDLVYKFPLVPHINMEDKFGPWHFDHLHDLFELNLIPEDNHFPRRWTLASNTTLFYTIEATNDVLRPNDASRNNYQTKQNFSVCELLATLHKIKLYFHHILGDKLTAINDFTPAMLDNRCVDGVFDEMQQAGFADDGLFGQMKNFFLPLTVTKKDLLINDNQLKSIRREYEKSLDRANKSKENLQQQYEKAHSDYWHHVDRIKELEQEVPNTKDTKEMIRNQQKQMATKVKEIEDLVEQLKRQTNIQAQTADLLRPENINNMKQINPDLIKMNRGFIMYGPPGTGKSQIMSKLSTHTGITMVASQLAAGELNRPLVGESEQIILHICERARHIPYLICCISIDEIDSLTSKRQNDTSEGSAARLGIFLSIIDGNKNIPNLMIFCATNRIHSMDEAFLRRMQGKFFVGRPSAAARRSILGRMSTVHLPPSLLEYSVMVTTNFSGAAMRDLASSMTVHCVNPGNTQSNCQLDYPTVLRFAHKAAYENRILIGGETIPSLLLKAKDKEPLLADRKYRLENLSSGPNSICTGKILINFHLRRIDIEKRSVTNPKTHASEKTVITEDLLPNETDTHELIERLAFYGIFRNVQLSQLIDLNLFASQSAHDERSGFEVLKQFFDESSAYRRSLIAYDLDSLVGVSKNEGGSATNRTTSSETINKNMYTFIKDKFRSAYVQSTADTKETIEQWSIMIIRDQYLLRQFYGDTQFTRPEAELKQEEEDAKSAKRQMKCVQCNDFYIEEDNRMGACVHHDGFVYNVYDSELKALSPHDAVEKLIKEDVGSTQTSAKHQFTPEQKEKIDRQKQRFRFICCNQILSALRMAGGCKRGTHNSKVTKREWSNICISNSEYKSQLAKLKKGH</sequence>
<feature type="coiled-coil region" evidence="1">
    <location>
        <begin position="339"/>
        <end position="419"/>
    </location>
</feature>
<dbReference type="PROSITE" id="PS00674">
    <property type="entry name" value="AAA"/>
    <property type="match status" value="1"/>
</dbReference>
<dbReference type="InterPro" id="IPR050304">
    <property type="entry name" value="MT-severing_AAA_ATPase"/>
</dbReference>
<keyword evidence="1" id="KW-0175">Coiled coil</keyword>
<dbReference type="GO" id="GO:0016887">
    <property type="term" value="F:ATP hydrolysis activity"/>
    <property type="evidence" value="ECO:0007669"/>
    <property type="project" value="InterPro"/>
</dbReference>
<dbReference type="EMBL" id="CAJNOR010002715">
    <property type="protein sequence ID" value="CAF1331277.1"/>
    <property type="molecule type" value="Genomic_DNA"/>
</dbReference>
<evidence type="ECO:0000313" key="3">
    <source>
        <dbReference type="EMBL" id="CAF0891486.1"/>
    </source>
</evidence>
<dbReference type="InterPro" id="IPR003959">
    <property type="entry name" value="ATPase_AAA_core"/>
</dbReference>
<dbReference type="InterPro" id="IPR003593">
    <property type="entry name" value="AAA+_ATPase"/>
</dbReference>
<dbReference type="OrthoDB" id="10018969at2759"/>
<dbReference type="Proteomes" id="UP000663828">
    <property type="component" value="Unassembled WGS sequence"/>
</dbReference>
<reference evidence="4" key="1">
    <citation type="submission" date="2021-02" db="EMBL/GenBank/DDBJ databases">
        <authorList>
            <person name="Nowell W R."/>
        </authorList>
    </citation>
    <scope>NUCLEOTIDE SEQUENCE</scope>
</reference>
<evidence type="ECO:0000313" key="4">
    <source>
        <dbReference type="EMBL" id="CAF1331277.1"/>
    </source>
</evidence>
<organism evidence="4 5">
    <name type="scientific">Adineta ricciae</name>
    <name type="common">Rotifer</name>
    <dbReference type="NCBI Taxonomy" id="249248"/>
    <lineage>
        <taxon>Eukaryota</taxon>
        <taxon>Metazoa</taxon>
        <taxon>Spiralia</taxon>
        <taxon>Gnathifera</taxon>
        <taxon>Rotifera</taxon>
        <taxon>Eurotatoria</taxon>
        <taxon>Bdelloidea</taxon>
        <taxon>Adinetida</taxon>
        <taxon>Adinetidae</taxon>
        <taxon>Adineta</taxon>
    </lineage>
</organism>